<feature type="domain" description="Methyltransferase type 11" evidence="5">
    <location>
        <begin position="41"/>
        <end position="135"/>
    </location>
</feature>
<comment type="pathway">
    <text evidence="4">Phospholipid metabolism.</text>
</comment>
<dbReference type="PANTHER" id="PTHR44307:SF2">
    <property type="entry name" value="PHOSPHOETHANOLAMINE METHYLTRANSFERASE ISOFORM X1"/>
    <property type="match status" value="1"/>
</dbReference>
<keyword evidence="3 6" id="KW-0808">Transferase</keyword>
<accession>A0ABV3Q5U6</accession>
<sequence>MDYTYLDCLALFGVGGAHPGGLQLTRNLLSSEKIDETTSVLDVGCGTGQTSSYIAEQYKCKVTALDCNKLMLDKAKQRFSSLHLPIEVKQGSSEDLPFDEASFDMILSESVISFTDVSLTIPEMKRVLKPKGVLLAIEMVLEKSISEEESEKISNFYGFSQLRTESEWYNYFQKAGFKQISAKKSNLPFDKNDVQNAPDFSLSEKIDDEFYDIFAEHEHLTKVYKDALGFRVFRCCE</sequence>
<keyword evidence="2 6" id="KW-0489">Methyltransferase</keyword>
<dbReference type="SUPFAM" id="SSF53335">
    <property type="entry name" value="S-adenosyl-L-methionine-dependent methyltransferases"/>
    <property type="match status" value="1"/>
</dbReference>
<dbReference type="RefSeq" id="WP_367780165.1">
    <property type="nucleotide sequence ID" value="NZ_JBFMIA010000013.1"/>
</dbReference>
<dbReference type="EMBL" id="JBFMIA010000013">
    <property type="protein sequence ID" value="MEW9502677.1"/>
    <property type="molecule type" value="Genomic_DNA"/>
</dbReference>
<evidence type="ECO:0000256" key="1">
    <source>
        <dbReference type="ARBA" id="ARBA00005189"/>
    </source>
</evidence>
<comment type="caution">
    <text evidence="6">The sequence shown here is derived from an EMBL/GenBank/DDBJ whole genome shotgun (WGS) entry which is preliminary data.</text>
</comment>
<evidence type="ECO:0000313" key="7">
    <source>
        <dbReference type="Proteomes" id="UP001556040"/>
    </source>
</evidence>
<evidence type="ECO:0000259" key="5">
    <source>
        <dbReference type="Pfam" id="PF08241"/>
    </source>
</evidence>
<organism evidence="6 7">
    <name type="scientific">Jeotgalibacillus marinus</name>
    <dbReference type="NCBI Taxonomy" id="86667"/>
    <lineage>
        <taxon>Bacteria</taxon>
        <taxon>Bacillati</taxon>
        <taxon>Bacillota</taxon>
        <taxon>Bacilli</taxon>
        <taxon>Bacillales</taxon>
        <taxon>Caryophanaceae</taxon>
        <taxon>Jeotgalibacillus</taxon>
    </lineage>
</organism>
<dbReference type="Pfam" id="PF08241">
    <property type="entry name" value="Methyltransf_11"/>
    <property type="match status" value="1"/>
</dbReference>
<evidence type="ECO:0000256" key="2">
    <source>
        <dbReference type="ARBA" id="ARBA00022603"/>
    </source>
</evidence>
<dbReference type="InterPro" id="IPR029063">
    <property type="entry name" value="SAM-dependent_MTases_sf"/>
</dbReference>
<proteinExistence type="predicted"/>
<reference evidence="6 7" key="1">
    <citation type="journal article" date="1979" name="Int. J. Syst. Evol. Microbiol.">
        <title>Bacillus globisporus subsp. marinus subsp. nov.</title>
        <authorList>
            <person name="Liu H."/>
        </authorList>
    </citation>
    <scope>NUCLEOTIDE SEQUENCE [LARGE SCALE GENOMIC DNA]</scope>
    <source>
        <strain evidence="6 7">DSM 1297</strain>
    </source>
</reference>
<name>A0ABV3Q5U6_9BACL</name>
<gene>
    <name evidence="6" type="ORF">AB1471_12840</name>
</gene>
<comment type="pathway">
    <text evidence="1">Lipid metabolism.</text>
</comment>
<dbReference type="PANTHER" id="PTHR44307">
    <property type="entry name" value="PHOSPHOETHANOLAMINE METHYLTRANSFERASE"/>
    <property type="match status" value="1"/>
</dbReference>
<evidence type="ECO:0000313" key="6">
    <source>
        <dbReference type="EMBL" id="MEW9502677.1"/>
    </source>
</evidence>
<dbReference type="Gene3D" id="3.40.50.150">
    <property type="entry name" value="Vaccinia Virus protein VP39"/>
    <property type="match status" value="1"/>
</dbReference>
<dbReference type="Proteomes" id="UP001556040">
    <property type="component" value="Unassembled WGS sequence"/>
</dbReference>
<keyword evidence="7" id="KW-1185">Reference proteome</keyword>
<dbReference type="CDD" id="cd02440">
    <property type="entry name" value="AdoMet_MTases"/>
    <property type="match status" value="1"/>
</dbReference>
<evidence type="ECO:0000256" key="4">
    <source>
        <dbReference type="ARBA" id="ARBA00025707"/>
    </source>
</evidence>
<dbReference type="InterPro" id="IPR013216">
    <property type="entry name" value="Methyltransf_11"/>
</dbReference>
<evidence type="ECO:0000256" key="3">
    <source>
        <dbReference type="ARBA" id="ARBA00022679"/>
    </source>
</evidence>
<dbReference type="GO" id="GO:0032259">
    <property type="term" value="P:methylation"/>
    <property type="evidence" value="ECO:0007669"/>
    <property type="project" value="UniProtKB-KW"/>
</dbReference>
<dbReference type="GO" id="GO:0008168">
    <property type="term" value="F:methyltransferase activity"/>
    <property type="evidence" value="ECO:0007669"/>
    <property type="project" value="UniProtKB-KW"/>
</dbReference>
<dbReference type="EC" id="2.1.-.-" evidence="6"/>
<protein>
    <submittedName>
        <fullName evidence="6">Class I SAM-dependent methyltransferase</fullName>
        <ecNumber evidence="6">2.1.-.-</ecNumber>
    </submittedName>
</protein>